<dbReference type="SUPFAM" id="SSF111369">
    <property type="entry name" value="HlyD-like secretion proteins"/>
    <property type="match status" value="2"/>
</dbReference>
<dbReference type="PANTHER" id="PTHR30469:SF15">
    <property type="entry name" value="HLYD FAMILY OF SECRETION PROTEINS"/>
    <property type="match status" value="1"/>
</dbReference>
<comment type="similarity">
    <text evidence="1">Belongs to the membrane fusion protein (MFP) (TC 8.A.1) family.</text>
</comment>
<dbReference type="Gene3D" id="2.40.50.100">
    <property type="match status" value="1"/>
</dbReference>
<keyword evidence="2" id="KW-0472">Membrane</keyword>
<keyword evidence="5" id="KW-1185">Reference proteome</keyword>
<evidence type="ECO:0000256" key="2">
    <source>
        <dbReference type="SAM" id="Phobius"/>
    </source>
</evidence>
<organism evidence="4 5">
    <name type="scientific">Desulfosarcina alkanivorans</name>
    <dbReference type="NCBI Taxonomy" id="571177"/>
    <lineage>
        <taxon>Bacteria</taxon>
        <taxon>Pseudomonadati</taxon>
        <taxon>Thermodesulfobacteriota</taxon>
        <taxon>Desulfobacteria</taxon>
        <taxon>Desulfobacterales</taxon>
        <taxon>Desulfosarcinaceae</taxon>
        <taxon>Desulfosarcina</taxon>
    </lineage>
</organism>
<dbReference type="Gene3D" id="1.10.287.470">
    <property type="entry name" value="Helix hairpin bin"/>
    <property type="match status" value="1"/>
</dbReference>
<sequence>MEPIEKKRQKKHVLVRIVICTLILLIGWAGMNGLASLKQPPAEAKTEERAIKVQAATVHPRDYPVSITGYGEARALTVVTLAPEVSGRVISTHPTLKTGQIIPAGDVMFRIDPADYEAGLLEARAGVAQWQNSVDRLKKQFAIDTRRAKTLARSAQLARTEFERIRQLFETDRVGTRSGVDQAERAYNSATDQADLIAQAVSLYPLQIREAESSLLSATARLTLAETNLSRCTVRAPFDARIKSVSVETGQYVSPGQNVLTLADDSVLEIQVPLDSRDARHWLQFETPSSDRPPSAWFARLTPVDCTIRWTEDKTGSAWTGRLNRVVKFDQQTRTLTVAVRITAESAMGNGDRTLPLVEGMFCTVDIPGRTMRDVYRLPRQAVSFENKSYLVNADNRLQTVDVTVARIEGESVYVGRGLNPGDTVILTRLIDPLENALLEIATTTADGEQRS</sequence>
<dbReference type="AlphaFoldDB" id="A0A5K7YL75"/>
<evidence type="ECO:0000313" key="5">
    <source>
        <dbReference type="Proteomes" id="UP000427906"/>
    </source>
</evidence>
<dbReference type="Pfam" id="PF25917">
    <property type="entry name" value="BSH_RND"/>
    <property type="match status" value="1"/>
</dbReference>
<evidence type="ECO:0000313" key="4">
    <source>
        <dbReference type="EMBL" id="BBO70482.1"/>
    </source>
</evidence>
<dbReference type="GO" id="GO:0015562">
    <property type="term" value="F:efflux transmembrane transporter activity"/>
    <property type="evidence" value="ECO:0007669"/>
    <property type="project" value="TreeGrafter"/>
</dbReference>
<name>A0A5K7YL75_9BACT</name>
<gene>
    <name evidence="4" type="ORF">DSCA_44120</name>
</gene>
<evidence type="ECO:0000256" key="1">
    <source>
        <dbReference type="ARBA" id="ARBA00009477"/>
    </source>
</evidence>
<dbReference type="NCBIfam" id="TIGR01730">
    <property type="entry name" value="RND_mfp"/>
    <property type="match status" value="1"/>
</dbReference>
<reference evidence="4 5" key="1">
    <citation type="submission" date="2019-11" db="EMBL/GenBank/DDBJ databases">
        <title>Comparative genomics of hydrocarbon-degrading Desulfosarcina strains.</title>
        <authorList>
            <person name="Watanabe M."/>
            <person name="Kojima H."/>
            <person name="Fukui M."/>
        </authorList>
    </citation>
    <scope>NUCLEOTIDE SEQUENCE [LARGE SCALE GENOMIC DNA]</scope>
    <source>
        <strain evidence="4 5">PL12</strain>
    </source>
</reference>
<dbReference type="GO" id="GO:1990281">
    <property type="term" value="C:efflux pump complex"/>
    <property type="evidence" value="ECO:0007669"/>
    <property type="project" value="TreeGrafter"/>
</dbReference>
<dbReference type="Gene3D" id="2.40.30.170">
    <property type="match status" value="1"/>
</dbReference>
<protein>
    <submittedName>
        <fullName evidence="4">RND transporter</fullName>
    </submittedName>
</protein>
<dbReference type="OrthoDB" id="5412426at2"/>
<proteinExistence type="inferred from homology"/>
<accession>A0A5K7YL75</accession>
<dbReference type="PANTHER" id="PTHR30469">
    <property type="entry name" value="MULTIDRUG RESISTANCE PROTEIN MDTA"/>
    <property type="match status" value="1"/>
</dbReference>
<dbReference type="RefSeq" id="WP_155318427.1">
    <property type="nucleotide sequence ID" value="NZ_AP021874.1"/>
</dbReference>
<dbReference type="Gene3D" id="2.40.420.20">
    <property type="match status" value="1"/>
</dbReference>
<dbReference type="Proteomes" id="UP000427906">
    <property type="component" value="Chromosome"/>
</dbReference>
<keyword evidence="2" id="KW-1133">Transmembrane helix</keyword>
<keyword evidence="2" id="KW-0812">Transmembrane</keyword>
<dbReference type="InterPro" id="IPR006143">
    <property type="entry name" value="RND_pump_MFP"/>
</dbReference>
<dbReference type="EMBL" id="AP021874">
    <property type="protein sequence ID" value="BBO70482.1"/>
    <property type="molecule type" value="Genomic_DNA"/>
</dbReference>
<dbReference type="KEGG" id="dalk:DSCA_44120"/>
<dbReference type="InterPro" id="IPR058625">
    <property type="entry name" value="MdtA-like_BSH"/>
</dbReference>
<evidence type="ECO:0000259" key="3">
    <source>
        <dbReference type="Pfam" id="PF25917"/>
    </source>
</evidence>
<feature type="domain" description="Multidrug resistance protein MdtA-like barrel-sandwich hybrid" evidence="3">
    <location>
        <begin position="78"/>
        <end position="258"/>
    </location>
</feature>
<feature type="transmembrane region" description="Helical" evidence="2">
    <location>
        <begin position="12"/>
        <end position="31"/>
    </location>
</feature>